<evidence type="ECO:0000313" key="2">
    <source>
        <dbReference type="Proteomes" id="UP001497482"/>
    </source>
</evidence>
<name>A0AAV2L5Q7_KNICA</name>
<accession>A0AAV2L5Q7</accession>
<reference evidence="1 2" key="1">
    <citation type="submission" date="2024-04" db="EMBL/GenBank/DDBJ databases">
        <authorList>
            <person name="Waldvogel A.-M."/>
            <person name="Schoenle A."/>
        </authorList>
    </citation>
    <scope>NUCLEOTIDE SEQUENCE [LARGE SCALE GENOMIC DNA]</scope>
</reference>
<organism evidence="1 2">
    <name type="scientific">Knipowitschia caucasica</name>
    <name type="common">Caucasian dwarf goby</name>
    <name type="synonym">Pomatoschistus caucasicus</name>
    <dbReference type="NCBI Taxonomy" id="637954"/>
    <lineage>
        <taxon>Eukaryota</taxon>
        <taxon>Metazoa</taxon>
        <taxon>Chordata</taxon>
        <taxon>Craniata</taxon>
        <taxon>Vertebrata</taxon>
        <taxon>Euteleostomi</taxon>
        <taxon>Actinopterygii</taxon>
        <taxon>Neopterygii</taxon>
        <taxon>Teleostei</taxon>
        <taxon>Neoteleostei</taxon>
        <taxon>Acanthomorphata</taxon>
        <taxon>Gobiaria</taxon>
        <taxon>Gobiiformes</taxon>
        <taxon>Gobioidei</taxon>
        <taxon>Gobiidae</taxon>
        <taxon>Gobiinae</taxon>
        <taxon>Knipowitschia</taxon>
    </lineage>
</organism>
<proteinExistence type="predicted"/>
<protein>
    <submittedName>
        <fullName evidence="1">Uncharacterized protein</fullName>
    </submittedName>
</protein>
<sequence>MNLLPLTPLGCPQTIPNTYQKILSLYLKKMKLMVLWKKSPVARSRLPFSHALRNCRVCQSLHAELACDGELESTGTEPLILDPEGVPPPPLVLGW</sequence>
<keyword evidence="2" id="KW-1185">Reference proteome</keyword>
<gene>
    <name evidence="1" type="ORF">KC01_LOCUS24287</name>
</gene>
<dbReference type="Proteomes" id="UP001497482">
    <property type="component" value="Chromosome 20"/>
</dbReference>
<evidence type="ECO:0000313" key="1">
    <source>
        <dbReference type="EMBL" id="CAL1595492.1"/>
    </source>
</evidence>
<dbReference type="EMBL" id="OZ035842">
    <property type="protein sequence ID" value="CAL1595492.1"/>
    <property type="molecule type" value="Genomic_DNA"/>
</dbReference>
<dbReference type="AlphaFoldDB" id="A0AAV2L5Q7"/>